<name>A0ABX8RSW7_NOCIO</name>
<dbReference type="EMBL" id="CP078145">
    <property type="protein sequence ID" value="QXN90571.1"/>
    <property type="molecule type" value="Genomic_DNA"/>
</dbReference>
<proteinExistence type="predicted"/>
<dbReference type="RefSeq" id="WP_218471439.1">
    <property type="nucleotide sequence ID" value="NZ_BAABJN010000006.1"/>
</dbReference>
<organism evidence="1 2">
    <name type="scientific">Nocardia iowensis</name>
    <dbReference type="NCBI Taxonomy" id="204891"/>
    <lineage>
        <taxon>Bacteria</taxon>
        <taxon>Bacillati</taxon>
        <taxon>Actinomycetota</taxon>
        <taxon>Actinomycetes</taxon>
        <taxon>Mycobacteriales</taxon>
        <taxon>Nocardiaceae</taxon>
        <taxon>Nocardia</taxon>
    </lineage>
</organism>
<gene>
    <name evidence="1" type="ORF">KV110_35140</name>
</gene>
<accession>A0ABX8RSW7</accession>
<dbReference type="Proteomes" id="UP000694257">
    <property type="component" value="Chromosome"/>
</dbReference>
<protein>
    <recommendedName>
        <fullName evidence="3">PE domain-containing protein</fullName>
    </recommendedName>
</protein>
<sequence length="99" mass="10717">MFDVDPAKMRKLAADVRVHSDAVAGKAPVAKTARDQARDNLTGSATGVRIQETLEALDRVVEFHVGRLRELAGGIEVQATAFEQQDEAFASGLRQVGQR</sequence>
<evidence type="ECO:0000313" key="1">
    <source>
        <dbReference type="EMBL" id="QXN90571.1"/>
    </source>
</evidence>
<evidence type="ECO:0000313" key="2">
    <source>
        <dbReference type="Proteomes" id="UP000694257"/>
    </source>
</evidence>
<reference evidence="1 2" key="1">
    <citation type="submission" date="2021-07" db="EMBL/GenBank/DDBJ databases">
        <title>Whole Genome Sequence of Nocardia Iowensis.</title>
        <authorList>
            <person name="Lamm A."/>
            <person name="Collins-Fairclough A.M."/>
            <person name="Bunk B."/>
            <person name="Sproer C."/>
        </authorList>
    </citation>
    <scope>NUCLEOTIDE SEQUENCE [LARGE SCALE GENOMIC DNA]</scope>
    <source>
        <strain evidence="1 2">NRRL 5646</strain>
    </source>
</reference>
<keyword evidence="2" id="KW-1185">Reference proteome</keyword>
<evidence type="ECO:0008006" key="3">
    <source>
        <dbReference type="Google" id="ProtNLM"/>
    </source>
</evidence>